<comment type="similarity">
    <text evidence="1 2">Belongs to the phospholipid scramblase family.</text>
</comment>
<dbReference type="PANTHER" id="PTHR23248:SF9">
    <property type="entry name" value="PHOSPHOLIPID SCRAMBLASE"/>
    <property type="match status" value="1"/>
</dbReference>
<dbReference type="Proteomes" id="UP000689195">
    <property type="component" value="Unassembled WGS sequence"/>
</dbReference>
<dbReference type="InterPro" id="IPR005552">
    <property type="entry name" value="Scramblase"/>
</dbReference>
<dbReference type="EMBL" id="CAJJDO010000001">
    <property type="protein sequence ID" value="CAD8132292.1"/>
    <property type="molecule type" value="Genomic_DNA"/>
</dbReference>
<evidence type="ECO:0000256" key="1">
    <source>
        <dbReference type="ARBA" id="ARBA00005350"/>
    </source>
</evidence>
<evidence type="ECO:0000256" key="2">
    <source>
        <dbReference type="RuleBase" id="RU363116"/>
    </source>
</evidence>
<organism evidence="3 4">
    <name type="scientific">Paramecium pentaurelia</name>
    <dbReference type="NCBI Taxonomy" id="43138"/>
    <lineage>
        <taxon>Eukaryota</taxon>
        <taxon>Sar</taxon>
        <taxon>Alveolata</taxon>
        <taxon>Ciliophora</taxon>
        <taxon>Intramacronucleata</taxon>
        <taxon>Oligohymenophorea</taxon>
        <taxon>Peniculida</taxon>
        <taxon>Parameciidae</taxon>
        <taxon>Paramecium</taxon>
    </lineage>
</organism>
<sequence>MQVQYGAVPNSQALGNAIGNAIVGQLQQYGAQFFTADPFAGVNFMLIDQKPDCIECICPCIGEKKNSYQISVSEQTGLLASQQLGIIQEESECAQRFFCQCWRALDLLFINNQNQIMFKAQRIYKVPSVLCLPCERPEMVVSRDSEVIGYLKQPFMCCGRSECPIPILEEIDICDPSGNTRYFISGEFVQCGCITRMCGIPRCTGPCQYIDYDIYNPMKQKVGRIRNIFNGCAQEYCSKADKFLVEFPPQCTSQDKCLILFAAITIDYDNFEYTFCNLP</sequence>
<dbReference type="PANTHER" id="PTHR23248">
    <property type="entry name" value="PHOSPHOLIPID SCRAMBLASE-RELATED"/>
    <property type="match status" value="1"/>
</dbReference>
<dbReference type="GO" id="GO:0005886">
    <property type="term" value="C:plasma membrane"/>
    <property type="evidence" value="ECO:0007669"/>
    <property type="project" value="TreeGrafter"/>
</dbReference>
<name>A0A8S1RXX0_9CILI</name>
<gene>
    <name evidence="3" type="ORF">PPENT_87.1.T0010538</name>
</gene>
<dbReference type="Pfam" id="PF03803">
    <property type="entry name" value="Scramblase"/>
    <property type="match status" value="1"/>
</dbReference>
<proteinExistence type="inferred from homology"/>
<dbReference type="OrthoDB" id="191150at2759"/>
<evidence type="ECO:0000313" key="4">
    <source>
        <dbReference type="Proteomes" id="UP000689195"/>
    </source>
</evidence>
<reference evidence="3" key="1">
    <citation type="submission" date="2021-01" db="EMBL/GenBank/DDBJ databases">
        <authorList>
            <consortium name="Genoscope - CEA"/>
            <person name="William W."/>
        </authorList>
    </citation>
    <scope>NUCLEOTIDE SEQUENCE</scope>
</reference>
<dbReference type="AlphaFoldDB" id="A0A8S1RXX0"/>
<evidence type="ECO:0000313" key="3">
    <source>
        <dbReference type="EMBL" id="CAD8132292.1"/>
    </source>
</evidence>
<protein>
    <recommendedName>
        <fullName evidence="2">Phospholipid scramblase</fullName>
    </recommendedName>
</protein>
<comment type="caution">
    <text evidence="3">The sequence shown here is derived from an EMBL/GenBank/DDBJ whole genome shotgun (WGS) entry which is preliminary data.</text>
</comment>
<keyword evidence="4" id="KW-1185">Reference proteome</keyword>
<dbReference type="GO" id="GO:0017128">
    <property type="term" value="F:phospholipid scramblase activity"/>
    <property type="evidence" value="ECO:0007669"/>
    <property type="project" value="InterPro"/>
</dbReference>
<accession>A0A8S1RXX0</accession>